<dbReference type="EMBL" id="LGCL01000026">
    <property type="protein sequence ID" value="KPL76113.1"/>
    <property type="molecule type" value="Genomic_DNA"/>
</dbReference>
<dbReference type="InterPro" id="IPR012433">
    <property type="entry name" value="Imm11"/>
</dbReference>
<organism evidence="2 3">
    <name type="scientific">Ornatilinea apprima</name>
    <dbReference type="NCBI Taxonomy" id="1134406"/>
    <lineage>
        <taxon>Bacteria</taxon>
        <taxon>Bacillati</taxon>
        <taxon>Chloroflexota</taxon>
        <taxon>Anaerolineae</taxon>
        <taxon>Anaerolineales</taxon>
        <taxon>Anaerolineaceae</taxon>
        <taxon>Ornatilinea</taxon>
    </lineage>
</organism>
<comment type="caution">
    <text evidence="2">The sequence shown here is derived from an EMBL/GenBank/DDBJ whole genome shotgun (WGS) entry which is preliminary data.</text>
</comment>
<dbReference type="RefSeq" id="WP_075063310.1">
    <property type="nucleotide sequence ID" value="NZ_LGCL01000026.1"/>
</dbReference>
<proteinExistence type="predicted"/>
<evidence type="ECO:0000259" key="1">
    <source>
        <dbReference type="Pfam" id="PF07791"/>
    </source>
</evidence>
<protein>
    <recommendedName>
        <fullName evidence="1">Immunity MXAN-0049 protein domain-containing protein</fullName>
    </recommendedName>
</protein>
<keyword evidence="3" id="KW-1185">Reference proteome</keyword>
<sequence length="204" mass="23471">MKKSQSQFYELIFDGYAIEDNPLSIYYERRDDQGFDNRLLNRGNSLEDLWPQDFTIYLRGYQPVDYLMCGPGYEVLSKSAADIFHSIAKDSIELLPVNTVINDQPVEPNSFFVLNVLKSFEALNWEETVWSSPKVPYDDPSAHGRIIKPAFNIQLIQEEAIFLLSVQKKIKSGIYISRYLKESLEERNSTIGMAFTPIKVVIQA</sequence>
<evidence type="ECO:0000313" key="2">
    <source>
        <dbReference type="EMBL" id="KPL76113.1"/>
    </source>
</evidence>
<dbReference type="AlphaFoldDB" id="A0A0P6X188"/>
<accession>A0A0P6X188</accession>
<feature type="domain" description="Immunity MXAN-0049 protein" evidence="1">
    <location>
        <begin position="59"/>
        <end position="199"/>
    </location>
</feature>
<dbReference type="OrthoDB" id="9980204at2"/>
<dbReference type="Pfam" id="PF07791">
    <property type="entry name" value="Imm11"/>
    <property type="match status" value="1"/>
</dbReference>
<reference evidence="2 3" key="1">
    <citation type="submission" date="2015-07" db="EMBL/GenBank/DDBJ databases">
        <title>Genome sequence of Ornatilinea apprima DSM 23815.</title>
        <authorList>
            <person name="Hemp J."/>
            <person name="Ward L.M."/>
            <person name="Pace L.A."/>
            <person name="Fischer W.W."/>
        </authorList>
    </citation>
    <scope>NUCLEOTIDE SEQUENCE [LARGE SCALE GENOMIC DNA]</scope>
    <source>
        <strain evidence="2 3">P3M-1</strain>
    </source>
</reference>
<evidence type="ECO:0000313" key="3">
    <source>
        <dbReference type="Proteomes" id="UP000050417"/>
    </source>
</evidence>
<name>A0A0P6X188_9CHLR</name>
<dbReference type="Proteomes" id="UP000050417">
    <property type="component" value="Unassembled WGS sequence"/>
</dbReference>
<gene>
    <name evidence="2" type="ORF">ADN00_12290</name>
</gene>